<sequence length="64" mass="7353">MIGLEVESLLSMHYPLPDGRGSDHSLLRTTSDYGRNRAATARERIINNYKILLKCIFLKRVNSF</sequence>
<dbReference type="Proteomes" id="UP000254631">
    <property type="component" value="Unassembled WGS sequence"/>
</dbReference>
<dbReference type="AlphaFoldDB" id="A0A378K962"/>
<evidence type="ECO:0000313" key="2">
    <source>
        <dbReference type="Proteomes" id="UP000254631"/>
    </source>
</evidence>
<name>A0A378K962_LEGPN</name>
<organism evidence="1 2">
    <name type="scientific">Legionella pneumophila</name>
    <dbReference type="NCBI Taxonomy" id="446"/>
    <lineage>
        <taxon>Bacteria</taxon>
        <taxon>Pseudomonadati</taxon>
        <taxon>Pseudomonadota</taxon>
        <taxon>Gammaproteobacteria</taxon>
        <taxon>Legionellales</taxon>
        <taxon>Legionellaceae</taxon>
        <taxon>Legionella</taxon>
    </lineage>
</organism>
<dbReference type="EMBL" id="UGOL01000001">
    <property type="protein sequence ID" value="STX80175.1"/>
    <property type="molecule type" value="Genomic_DNA"/>
</dbReference>
<accession>A0A378K962</accession>
<reference evidence="1 2" key="1">
    <citation type="submission" date="2018-06" db="EMBL/GenBank/DDBJ databases">
        <authorList>
            <consortium name="Pathogen Informatics"/>
            <person name="Doyle S."/>
        </authorList>
    </citation>
    <scope>NUCLEOTIDE SEQUENCE [LARGE SCALE GENOMIC DNA]</scope>
    <source>
        <strain evidence="1 2">NCTC12000</strain>
    </source>
</reference>
<protein>
    <submittedName>
        <fullName evidence="1">Uncharacterized protein</fullName>
    </submittedName>
</protein>
<gene>
    <name evidence="1" type="ORF">NCTC12000_02183</name>
</gene>
<proteinExistence type="predicted"/>
<evidence type="ECO:0000313" key="1">
    <source>
        <dbReference type="EMBL" id="STX80175.1"/>
    </source>
</evidence>